<dbReference type="Proteomes" id="UP001054945">
    <property type="component" value="Unassembled WGS sequence"/>
</dbReference>
<proteinExistence type="predicted"/>
<sequence length="91" mass="10388">MVCLCMSAMYSHKVSQPGKSGDFPCVGVKTGYCETPSTHSLESFEHSSRILFHYDGSENSEGTGWSDLFSEITTSCERLRYRVRLHLWMDR</sequence>
<reference evidence="1 2" key="1">
    <citation type="submission" date="2021-06" db="EMBL/GenBank/DDBJ databases">
        <title>Caerostris extrusa draft genome.</title>
        <authorList>
            <person name="Kono N."/>
            <person name="Arakawa K."/>
        </authorList>
    </citation>
    <scope>NUCLEOTIDE SEQUENCE [LARGE SCALE GENOMIC DNA]</scope>
</reference>
<organism evidence="1 2">
    <name type="scientific">Caerostris extrusa</name>
    <name type="common">Bark spider</name>
    <name type="synonym">Caerostris bankana</name>
    <dbReference type="NCBI Taxonomy" id="172846"/>
    <lineage>
        <taxon>Eukaryota</taxon>
        <taxon>Metazoa</taxon>
        <taxon>Ecdysozoa</taxon>
        <taxon>Arthropoda</taxon>
        <taxon>Chelicerata</taxon>
        <taxon>Arachnida</taxon>
        <taxon>Araneae</taxon>
        <taxon>Araneomorphae</taxon>
        <taxon>Entelegynae</taxon>
        <taxon>Araneoidea</taxon>
        <taxon>Araneidae</taxon>
        <taxon>Caerostris</taxon>
    </lineage>
</organism>
<evidence type="ECO:0000313" key="1">
    <source>
        <dbReference type="EMBL" id="GIY22881.1"/>
    </source>
</evidence>
<name>A0AAV4RQ01_CAEEX</name>
<evidence type="ECO:0000313" key="2">
    <source>
        <dbReference type="Proteomes" id="UP001054945"/>
    </source>
</evidence>
<accession>A0AAV4RQ01</accession>
<gene>
    <name evidence="1" type="ORF">CEXT_375851</name>
</gene>
<dbReference type="EMBL" id="BPLR01008209">
    <property type="protein sequence ID" value="GIY22881.1"/>
    <property type="molecule type" value="Genomic_DNA"/>
</dbReference>
<dbReference type="AlphaFoldDB" id="A0AAV4RQ01"/>
<comment type="caution">
    <text evidence="1">The sequence shown here is derived from an EMBL/GenBank/DDBJ whole genome shotgun (WGS) entry which is preliminary data.</text>
</comment>
<protein>
    <submittedName>
        <fullName evidence="1">Uncharacterized protein</fullName>
    </submittedName>
</protein>
<keyword evidence="2" id="KW-1185">Reference proteome</keyword>